<dbReference type="GO" id="GO:0008922">
    <property type="term" value="F:long-chain fatty acid [acyl-carrier-protein] ligase activity"/>
    <property type="evidence" value="ECO:0007669"/>
    <property type="project" value="TreeGrafter"/>
</dbReference>
<feature type="domain" description="AMP-dependent synthetase/ligase" evidence="2">
    <location>
        <begin position="89"/>
        <end position="592"/>
    </location>
</feature>
<dbReference type="PROSITE" id="PS00455">
    <property type="entry name" value="AMP_BINDING"/>
    <property type="match status" value="1"/>
</dbReference>
<dbReference type="Gene3D" id="3.40.50.12780">
    <property type="entry name" value="N-terminal domain of ligase-like"/>
    <property type="match status" value="2"/>
</dbReference>
<keyword evidence="4" id="KW-1185">Reference proteome</keyword>
<dbReference type="SUPFAM" id="SSF56801">
    <property type="entry name" value="Acetyl-CoA synthetase-like"/>
    <property type="match status" value="1"/>
</dbReference>
<comment type="caution">
    <text evidence="3">The sequence shown here is derived from an EMBL/GenBank/DDBJ whole genome shotgun (WGS) entry which is preliminary data.</text>
</comment>
<dbReference type="PANTHER" id="PTHR43813">
    <property type="entry name" value="ACYL-ACTIVATING ENZYME 16, CHLOROPLASTIC-RELATED"/>
    <property type="match status" value="1"/>
</dbReference>
<evidence type="ECO:0000313" key="3">
    <source>
        <dbReference type="EMBL" id="KAG2449926.1"/>
    </source>
</evidence>
<dbReference type="Pfam" id="PF23562">
    <property type="entry name" value="AMP-binding_C_3"/>
    <property type="match status" value="1"/>
</dbReference>
<feature type="region of interest" description="Disordered" evidence="1">
    <location>
        <begin position="1"/>
        <end position="36"/>
    </location>
</feature>
<dbReference type="InterPro" id="IPR000873">
    <property type="entry name" value="AMP-dep_synth/lig_dom"/>
</dbReference>
<evidence type="ECO:0000259" key="2">
    <source>
        <dbReference type="Pfam" id="PF00501"/>
    </source>
</evidence>
<dbReference type="GO" id="GO:0030497">
    <property type="term" value="P:fatty acid elongation"/>
    <property type="evidence" value="ECO:0007669"/>
    <property type="project" value="TreeGrafter"/>
</dbReference>
<name>A0A835WN16_9CHLO</name>
<accession>A0A835WN16</accession>
<organism evidence="3 4">
    <name type="scientific">Chlamydomonas schloesseri</name>
    <dbReference type="NCBI Taxonomy" id="2026947"/>
    <lineage>
        <taxon>Eukaryota</taxon>
        <taxon>Viridiplantae</taxon>
        <taxon>Chlorophyta</taxon>
        <taxon>core chlorophytes</taxon>
        <taxon>Chlorophyceae</taxon>
        <taxon>CS clade</taxon>
        <taxon>Chlamydomonadales</taxon>
        <taxon>Chlamydomonadaceae</taxon>
        <taxon>Chlamydomonas</taxon>
    </lineage>
</organism>
<protein>
    <recommendedName>
        <fullName evidence="2">AMP-dependent synthetase/ligase domain-containing protein</fullName>
    </recommendedName>
</protein>
<dbReference type="Pfam" id="PF00501">
    <property type="entry name" value="AMP-binding"/>
    <property type="match status" value="1"/>
</dbReference>
<evidence type="ECO:0000313" key="4">
    <source>
        <dbReference type="Proteomes" id="UP000613740"/>
    </source>
</evidence>
<dbReference type="AlphaFoldDB" id="A0A835WN16"/>
<reference evidence="3" key="1">
    <citation type="journal article" date="2020" name="bioRxiv">
        <title>Comparative genomics of Chlamydomonas.</title>
        <authorList>
            <person name="Craig R.J."/>
            <person name="Hasan A.R."/>
            <person name="Ness R.W."/>
            <person name="Keightley P.D."/>
        </authorList>
    </citation>
    <scope>NUCLEOTIDE SEQUENCE</scope>
    <source>
        <strain evidence="3">CCAP 11/173</strain>
    </source>
</reference>
<dbReference type="PANTHER" id="PTHR43813:SF1">
    <property type="entry name" value="ACYL-ACTIVATING ENZYME 16, CHLOROPLASTIC-RELATED"/>
    <property type="match status" value="1"/>
</dbReference>
<dbReference type="Proteomes" id="UP000613740">
    <property type="component" value="Unassembled WGS sequence"/>
</dbReference>
<feature type="region of interest" description="Disordered" evidence="1">
    <location>
        <begin position="232"/>
        <end position="257"/>
    </location>
</feature>
<dbReference type="EMBL" id="JAEHOD010000012">
    <property type="protein sequence ID" value="KAG2449926.1"/>
    <property type="molecule type" value="Genomic_DNA"/>
</dbReference>
<dbReference type="OrthoDB" id="1700726at2759"/>
<dbReference type="GO" id="GO:0009507">
    <property type="term" value="C:chloroplast"/>
    <property type="evidence" value="ECO:0007669"/>
    <property type="project" value="TreeGrafter"/>
</dbReference>
<dbReference type="InterPro" id="IPR052987">
    <property type="entry name" value="Chloroplast_AMP-bd_Enzymes"/>
</dbReference>
<dbReference type="InterPro" id="IPR020845">
    <property type="entry name" value="AMP-binding_CS"/>
</dbReference>
<evidence type="ECO:0000256" key="1">
    <source>
        <dbReference type="SAM" id="MobiDB-lite"/>
    </source>
</evidence>
<gene>
    <name evidence="3" type="ORF">HYH02_000030</name>
</gene>
<feature type="compositionally biased region" description="Polar residues" evidence="1">
    <location>
        <begin position="1"/>
        <end position="10"/>
    </location>
</feature>
<dbReference type="InterPro" id="IPR042099">
    <property type="entry name" value="ANL_N_sf"/>
</dbReference>
<proteinExistence type="predicted"/>
<sequence length="770" mass="81661">MRCQLSQRSNCAHARPARRATPQRPALLGHRPLSSPLRIAQIDRPADVERHGDPSQPAASAVTTSELERLIATASPVEGDVQTLNDIWRRNAMAHGDMLALRDPHHEGSPEMTFRQLHGAMQDLAAGLAELGLQPKDRVALFSENSSRWLVADGAVMAAGAADVVRGATAPPEELLFIAQHSGAAGLVVQDAAALGRLLAAAEAHERAQEGNPLHDLRFIVVLWGEPPAPAAAAAASPSGNSGSGNVSTGSSSSSNGGLRCPVLSYSQVLGAGAEARASGRWQPAAVSPGDLATLVYTSGTTGHPKGVMLTHANLCYQVRNLTHFLQVRPGDRVLSLLPPWHIYERTCSYFVLSSGGQQVYTNIRRLRDDLVAHPPDHLVCVPLVLDTLHTRVMQKIRAGPPHRAAIATALLAAGAAYVRARRVAQGLSVRHALPPKKDAAAAAEEGPVEQGVSWSPVEVARRWAVRLGAALLTALLAPLQALASLLVYRKIREGLGVRRTVISGGGSLAAHLDDFYEALGLEVLNGWGLSETSPVLACRRAVEGQNIRGSVGVPTPGTQLRVVDPDSLQPLPAGRQGLVLARGPGVMAGYWRDEAASARAFRAGGGWFDTGDLGWVAPEGVPGSRCAGHLVLTGRAKDTLVLSSGKNVEPQPIEDAVAASPLIKFVVLVGQDKRELGALVWPDEDALAAAPEAALGPAALEDRLLAEVTRLNAARPDYHPFDHVAHIAVLRTPLSPDDGTLTRTLKPRRPEIAKRYERELTQLLGRLRG</sequence>